<organism evidence="2 3">
    <name type="scientific">Ilex paraguariensis</name>
    <name type="common">yerba mate</name>
    <dbReference type="NCBI Taxonomy" id="185542"/>
    <lineage>
        <taxon>Eukaryota</taxon>
        <taxon>Viridiplantae</taxon>
        <taxon>Streptophyta</taxon>
        <taxon>Embryophyta</taxon>
        <taxon>Tracheophyta</taxon>
        <taxon>Spermatophyta</taxon>
        <taxon>Magnoliopsida</taxon>
        <taxon>eudicotyledons</taxon>
        <taxon>Gunneridae</taxon>
        <taxon>Pentapetalae</taxon>
        <taxon>asterids</taxon>
        <taxon>campanulids</taxon>
        <taxon>Aquifoliales</taxon>
        <taxon>Aquifoliaceae</taxon>
        <taxon>Ilex</taxon>
    </lineage>
</organism>
<keyword evidence="3" id="KW-1185">Reference proteome</keyword>
<evidence type="ECO:0000313" key="3">
    <source>
        <dbReference type="Proteomes" id="UP001642360"/>
    </source>
</evidence>
<reference evidence="2 3" key="1">
    <citation type="submission" date="2024-02" db="EMBL/GenBank/DDBJ databases">
        <authorList>
            <person name="Vignale AGUSTIN F."/>
            <person name="Sosa J E."/>
            <person name="Modenutti C."/>
        </authorList>
    </citation>
    <scope>NUCLEOTIDE SEQUENCE [LARGE SCALE GENOMIC DNA]</scope>
</reference>
<feature type="non-terminal residue" evidence="2">
    <location>
        <position position="1"/>
    </location>
</feature>
<gene>
    <name evidence="2" type="ORF">ILEXP_LOCUS57858</name>
</gene>
<proteinExistence type="predicted"/>
<dbReference type="AlphaFoldDB" id="A0ABC8V1W8"/>
<dbReference type="Proteomes" id="UP001642360">
    <property type="component" value="Unassembled WGS sequence"/>
</dbReference>
<accession>A0ABC8V1W8</accession>
<feature type="domain" description="Exostosin GT47" evidence="1">
    <location>
        <begin position="53"/>
        <end position="159"/>
    </location>
</feature>
<dbReference type="Pfam" id="PF03016">
    <property type="entry name" value="Exostosin_GT47"/>
    <property type="match status" value="1"/>
</dbReference>
<dbReference type="InterPro" id="IPR040911">
    <property type="entry name" value="Exostosin_GT47"/>
</dbReference>
<name>A0ABC8V1W8_9AQUA</name>
<evidence type="ECO:0000313" key="2">
    <source>
        <dbReference type="EMBL" id="CAK9187335.1"/>
    </source>
</evidence>
<comment type="caution">
    <text evidence="2">The sequence shown here is derived from an EMBL/GenBank/DDBJ whole genome shotgun (WGS) entry which is preliminary data.</text>
</comment>
<evidence type="ECO:0000259" key="1">
    <source>
        <dbReference type="Pfam" id="PF03016"/>
    </source>
</evidence>
<sequence length="164" mass="18655">CNTGWYGADCSIPSVLSSITEWPQWLRPAQVSVPENARVTENPLYLDAVAEKKRPLIYVYDLPPEFNSLLLEGRHYKLECVNRIYDDRNATIWTDQLYGAQMAIYESILASPYRTLNGEEADYFFVPVLDSCIITRADDAPHLSMQDFAYVIVALSLIKSQIKA</sequence>
<protein>
    <recommendedName>
        <fullName evidence="1">Exostosin GT47 domain-containing protein</fullName>
    </recommendedName>
</protein>
<dbReference type="EMBL" id="CAUOFW020009931">
    <property type="protein sequence ID" value="CAK9187335.1"/>
    <property type="molecule type" value="Genomic_DNA"/>
</dbReference>